<gene>
    <name evidence="2" type="ORF">MC7420_4459</name>
</gene>
<dbReference type="EMBL" id="DS989859">
    <property type="protein sequence ID" value="EDX73212.1"/>
    <property type="molecule type" value="Genomic_DNA"/>
</dbReference>
<reference evidence="2 3" key="1">
    <citation type="submission" date="2008-07" db="EMBL/GenBank/DDBJ databases">
        <authorList>
            <person name="Tandeau de Marsac N."/>
            <person name="Ferriera S."/>
            <person name="Johnson J."/>
            <person name="Kravitz S."/>
            <person name="Beeson K."/>
            <person name="Sutton G."/>
            <person name="Rogers Y.-H."/>
            <person name="Friedman R."/>
            <person name="Frazier M."/>
            <person name="Venter J.C."/>
        </authorList>
    </citation>
    <scope>NUCLEOTIDE SEQUENCE [LARGE SCALE GENOMIC DNA]</scope>
    <source>
        <strain evidence="2 3">PCC 7420</strain>
    </source>
</reference>
<dbReference type="STRING" id="118168.MC7420_4459"/>
<evidence type="ECO:0000313" key="3">
    <source>
        <dbReference type="Proteomes" id="UP000003835"/>
    </source>
</evidence>
<protein>
    <submittedName>
        <fullName evidence="2">Uncharacterized protein</fullName>
    </submittedName>
</protein>
<keyword evidence="3" id="KW-1185">Reference proteome</keyword>
<dbReference type="HOGENOM" id="CLU_3232153_0_0_3"/>
<sequence>MEVQKGREDKADGDASLLFHGRRGTGFSCSPLPGVGEGLGVRG</sequence>
<proteinExistence type="predicted"/>
<feature type="compositionally biased region" description="Basic and acidic residues" evidence="1">
    <location>
        <begin position="1"/>
        <end position="13"/>
    </location>
</feature>
<organism evidence="2 3">
    <name type="scientific">Coleofasciculus chthonoplastes PCC 7420</name>
    <dbReference type="NCBI Taxonomy" id="118168"/>
    <lineage>
        <taxon>Bacteria</taxon>
        <taxon>Bacillati</taxon>
        <taxon>Cyanobacteriota</taxon>
        <taxon>Cyanophyceae</taxon>
        <taxon>Coleofasciculales</taxon>
        <taxon>Coleofasciculaceae</taxon>
        <taxon>Coleofasciculus</taxon>
    </lineage>
</organism>
<accession>B4VY88</accession>
<evidence type="ECO:0000256" key="1">
    <source>
        <dbReference type="SAM" id="MobiDB-lite"/>
    </source>
</evidence>
<dbReference type="Proteomes" id="UP000003835">
    <property type="component" value="Unassembled WGS sequence"/>
</dbReference>
<feature type="region of interest" description="Disordered" evidence="1">
    <location>
        <begin position="1"/>
        <end position="23"/>
    </location>
</feature>
<name>B4VY88_9CYAN</name>
<dbReference type="AlphaFoldDB" id="B4VY88"/>
<evidence type="ECO:0000313" key="2">
    <source>
        <dbReference type="EMBL" id="EDX73212.1"/>
    </source>
</evidence>